<dbReference type="OrthoDB" id="279982at2"/>
<accession>A0A5C6CT87</accession>
<dbReference type="EMBL" id="SJPS01000003">
    <property type="protein sequence ID" value="TWU27742.1"/>
    <property type="molecule type" value="Genomic_DNA"/>
</dbReference>
<evidence type="ECO:0000313" key="1">
    <source>
        <dbReference type="EMBL" id="TWU27742.1"/>
    </source>
</evidence>
<dbReference type="Proteomes" id="UP000318437">
    <property type="component" value="Unassembled WGS sequence"/>
</dbReference>
<protein>
    <submittedName>
        <fullName evidence="1">Type I phosphodiesterase / nucleotide pyrophosphatase</fullName>
    </submittedName>
</protein>
<keyword evidence="2" id="KW-1185">Reference proteome</keyword>
<reference evidence="1 2" key="1">
    <citation type="submission" date="2019-02" db="EMBL/GenBank/DDBJ databases">
        <title>Deep-cultivation of Planctomycetes and their phenomic and genomic characterization uncovers novel biology.</title>
        <authorList>
            <person name="Wiegand S."/>
            <person name="Jogler M."/>
            <person name="Boedeker C."/>
            <person name="Pinto D."/>
            <person name="Vollmers J."/>
            <person name="Rivas-Marin E."/>
            <person name="Kohn T."/>
            <person name="Peeters S.H."/>
            <person name="Heuer A."/>
            <person name="Rast P."/>
            <person name="Oberbeckmann S."/>
            <person name="Bunk B."/>
            <person name="Jeske O."/>
            <person name="Meyerdierks A."/>
            <person name="Storesund J.E."/>
            <person name="Kallscheuer N."/>
            <person name="Luecker S."/>
            <person name="Lage O.M."/>
            <person name="Pohl T."/>
            <person name="Merkel B.J."/>
            <person name="Hornburger P."/>
            <person name="Mueller R.-W."/>
            <person name="Bruemmer F."/>
            <person name="Labrenz M."/>
            <person name="Spormann A.M."/>
            <person name="Op Den Camp H."/>
            <person name="Overmann J."/>
            <person name="Amann R."/>
            <person name="Jetten M.S.M."/>
            <person name="Mascher T."/>
            <person name="Medema M.H."/>
            <person name="Devos D.P."/>
            <person name="Kaster A.-K."/>
            <person name="Ovreas L."/>
            <person name="Rohde M."/>
            <person name="Galperin M.Y."/>
            <person name="Jogler C."/>
        </authorList>
    </citation>
    <scope>NUCLEOTIDE SEQUENCE [LARGE SCALE GENOMIC DNA]</scope>
    <source>
        <strain evidence="1 2">Pla144</strain>
    </source>
</reference>
<comment type="caution">
    <text evidence="1">The sequence shown here is derived from an EMBL/GenBank/DDBJ whole genome shotgun (WGS) entry which is preliminary data.</text>
</comment>
<dbReference type="AlphaFoldDB" id="A0A5C6CT87"/>
<sequence>MRHAVLGIQSTIRRALIGLLLCLSMIMLSRSASAVIHVIHISVDGLRVDLLEANINTSPLDHPKFKRFVDEGATTFNARTDYTYTNTLPNHTSMLTGRPVEQPVGATNTTHHGYTSDGTFSDSSTLHDSGNPNLPYVSSIFDVVHDNGLSTALYASKDKFSLYVQSYSTATGALDITGPDNGRDKIGTHLITEEFGIVDSNLVSLMHTNYLSDMAANEYNYSFLHYALPDSIGHSGGWESESWNSSVELIDGYLGDVFDLVEVNPIRKS</sequence>
<proteinExistence type="predicted"/>
<gene>
    <name evidence="1" type="ORF">Pla144_25190</name>
</gene>
<dbReference type="Pfam" id="PF01663">
    <property type="entry name" value="Phosphodiest"/>
    <property type="match status" value="1"/>
</dbReference>
<evidence type="ECO:0000313" key="2">
    <source>
        <dbReference type="Proteomes" id="UP000318437"/>
    </source>
</evidence>
<dbReference type="InterPro" id="IPR017850">
    <property type="entry name" value="Alkaline_phosphatase_core_sf"/>
</dbReference>
<dbReference type="InterPro" id="IPR002591">
    <property type="entry name" value="Phosphodiest/P_Trfase"/>
</dbReference>
<dbReference type="Gene3D" id="3.40.720.10">
    <property type="entry name" value="Alkaline Phosphatase, subunit A"/>
    <property type="match status" value="1"/>
</dbReference>
<dbReference type="SUPFAM" id="SSF53649">
    <property type="entry name" value="Alkaline phosphatase-like"/>
    <property type="match status" value="1"/>
</dbReference>
<name>A0A5C6CT87_9BACT</name>
<organism evidence="1 2">
    <name type="scientific">Bythopirellula polymerisocia</name>
    <dbReference type="NCBI Taxonomy" id="2528003"/>
    <lineage>
        <taxon>Bacteria</taxon>
        <taxon>Pseudomonadati</taxon>
        <taxon>Planctomycetota</taxon>
        <taxon>Planctomycetia</taxon>
        <taxon>Pirellulales</taxon>
        <taxon>Lacipirellulaceae</taxon>
        <taxon>Bythopirellula</taxon>
    </lineage>
</organism>